<dbReference type="KEGG" id="aagg:ETAA8_54670"/>
<dbReference type="Pfam" id="PF13180">
    <property type="entry name" value="PDZ_2"/>
    <property type="match status" value="1"/>
</dbReference>
<feature type="signal peptide" evidence="5">
    <location>
        <begin position="1"/>
        <end position="23"/>
    </location>
</feature>
<dbReference type="Pfam" id="PF13365">
    <property type="entry name" value="Trypsin_2"/>
    <property type="match status" value="2"/>
</dbReference>
<dbReference type="PRINTS" id="PR00834">
    <property type="entry name" value="PROTEASES2C"/>
</dbReference>
<dbReference type="EMBL" id="CP036274">
    <property type="protein sequence ID" value="QDU30339.1"/>
    <property type="molecule type" value="Genomic_DNA"/>
</dbReference>
<dbReference type="SUPFAM" id="SSF50156">
    <property type="entry name" value="PDZ domain-like"/>
    <property type="match status" value="1"/>
</dbReference>
<dbReference type="InterPro" id="IPR001940">
    <property type="entry name" value="Peptidase_S1C"/>
</dbReference>
<sequence length="613" mass="65811" precursor="true">MTTFYRSLIICCAVALASLNLPAASGQSLADLKKAQEQTHKHLDKMLAATIGIHLEDSSGSGVIVSEDGYILTAAHVIAVPGDIFEIELSDGRKVKAKSLGMDHDWDAGMAKIMGEGKWPFVEMAKDKPKPGDWCLGTGHPGGIFTDRKPPLRLGRVLVVGDGKDPTKGIQTDATVYPGDSGGPLYNLQGEVIGIHSNIGYGVLENQHVPVEVYRQKWDDFKASKESGDPLYLDDESDFFLLEFVPESILIFYDTIASWFTETPDWYGLAKDSAETLSGVGTITTPLKRTIVDVLADEVPVAMGVAVNRRGLILTKLSVLKGELICLIDDEPFAAKIVSRDEVHDLALLQMEEPPPLKPIAWADRSPQTGDWLVTPDVDSSPLSLGVMSNAVCKIPGAPAARGAMKVEVGDAEKGGVQIKRVIFGGPAARAGIRVNDCLVEFEGKQIADAEALFKQMEKTKPGQEIGVKVKRADQELQIKMKLVLFVDEDEEYSGSLSERRGGFPAVFAHDTAIIPEACGSPVLDLEGKVVGLNIARAGRVTSYAIPVDELKRVVPKLVKNARRATKQQLAKANAKPAAKPSVEAADDKPMPASKATSQDAKTAVPAPAPMAP</sequence>
<dbReference type="InterPro" id="IPR043504">
    <property type="entry name" value="Peptidase_S1_PA_chymotrypsin"/>
</dbReference>
<keyword evidence="8" id="KW-1185">Reference proteome</keyword>
<keyword evidence="5" id="KW-0732">Signal</keyword>
<dbReference type="AlphaFoldDB" id="A0A517YJD8"/>
<protein>
    <submittedName>
        <fullName evidence="7">Putative periplasmic serine endoprotease DegP-like</fullName>
        <ecNumber evidence="7">3.4.21.107</ecNumber>
    </submittedName>
</protein>
<dbReference type="PANTHER" id="PTHR22939:SF129">
    <property type="entry name" value="SERINE PROTEASE HTRA2, MITOCHONDRIAL"/>
    <property type="match status" value="1"/>
</dbReference>
<dbReference type="SUPFAM" id="SSF50494">
    <property type="entry name" value="Trypsin-like serine proteases"/>
    <property type="match status" value="2"/>
</dbReference>
<keyword evidence="2 7" id="KW-0645">Protease</keyword>
<name>A0A517YJD8_9BACT</name>
<dbReference type="SMART" id="SM00228">
    <property type="entry name" value="PDZ"/>
    <property type="match status" value="1"/>
</dbReference>
<proteinExistence type="inferred from homology"/>
<keyword evidence="3 7" id="KW-0378">Hydrolase</keyword>
<evidence type="ECO:0000256" key="5">
    <source>
        <dbReference type="SAM" id="SignalP"/>
    </source>
</evidence>
<evidence type="ECO:0000256" key="2">
    <source>
        <dbReference type="ARBA" id="ARBA00022670"/>
    </source>
</evidence>
<dbReference type="OrthoDB" id="268129at2"/>
<reference evidence="7 8" key="1">
    <citation type="submission" date="2019-02" db="EMBL/GenBank/DDBJ databases">
        <title>Deep-cultivation of Planctomycetes and their phenomic and genomic characterization uncovers novel biology.</title>
        <authorList>
            <person name="Wiegand S."/>
            <person name="Jogler M."/>
            <person name="Boedeker C."/>
            <person name="Pinto D."/>
            <person name="Vollmers J."/>
            <person name="Rivas-Marin E."/>
            <person name="Kohn T."/>
            <person name="Peeters S.H."/>
            <person name="Heuer A."/>
            <person name="Rast P."/>
            <person name="Oberbeckmann S."/>
            <person name="Bunk B."/>
            <person name="Jeske O."/>
            <person name="Meyerdierks A."/>
            <person name="Storesund J.E."/>
            <person name="Kallscheuer N."/>
            <person name="Luecker S."/>
            <person name="Lage O.M."/>
            <person name="Pohl T."/>
            <person name="Merkel B.J."/>
            <person name="Hornburger P."/>
            <person name="Mueller R.-W."/>
            <person name="Bruemmer F."/>
            <person name="Labrenz M."/>
            <person name="Spormann A.M."/>
            <person name="Op den Camp H."/>
            <person name="Overmann J."/>
            <person name="Amann R."/>
            <person name="Jetten M.S.M."/>
            <person name="Mascher T."/>
            <person name="Medema M.H."/>
            <person name="Devos D.P."/>
            <person name="Kaster A.-K."/>
            <person name="Ovreas L."/>
            <person name="Rohde M."/>
            <person name="Galperin M.Y."/>
            <person name="Jogler C."/>
        </authorList>
    </citation>
    <scope>NUCLEOTIDE SEQUENCE [LARGE SCALE GENOMIC DNA]</scope>
    <source>
        <strain evidence="7 8">ETA_A8</strain>
    </source>
</reference>
<dbReference type="InterPro" id="IPR001478">
    <property type="entry name" value="PDZ"/>
</dbReference>
<evidence type="ECO:0000313" key="7">
    <source>
        <dbReference type="EMBL" id="QDU30339.1"/>
    </source>
</evidence>
<dbReference type="Gene3D" id="2.30.42.10">
    <property type="match status" value="1"/>
</dbReference>
<dbReference type="EC" id="3.4.21.107" evidence="7"/>
<organism evidence="7 8">
    <name type="scientific">Anatilimnocola aggregata</name>
    <dbReference type="NCBI Taxonomy" id="2528021"/>
    <lineage>
        <taxon>Bacteria</taxon>
        <taxon>Pseudomonadati</taxon>
        <taxon>Planctomycetota</taxon>
        <taxon>Planctomycetia</taxon>
        <taxon>Pirellulales</taxon>
        <taxon>Pirellulaceae</taxon>
        <taxon>Anatilimnocola</taxon>
    </lineage>
</organism>
<dbReference type="Gene3D" id="2.40.10.10">
    <property type="entry name" value="Trypsin-like serine proteases"/>
    <property type="match status" value="1"/>
</dbReference>
<dbReference type="Proteomes" id="UP000315017">
    <property type="component" value="Chromosome"/>
</dbReference>
<dbReference type="RefSeq" id="WP_145095629.1">
    <property type="nucleotide sequence ID" value="NZ_CP036274.1"/>
</dbReference>
<feature type="domain" description="PDZ" evidence="6">
    <location>
        <begin position="383"/>
        <end position="474"/>
    </location>
</feature>
<evidence type="ECO:0000256" key="3">
    <source>
        <dbReference type="ARBA" id="ARBA00022801"/>
    </source>
</evidence>
<dbReference type="InterPro" id="IPR009003">
    <property type="entry name" value="Peptidase_S1_PA"/>
</dbReference>
<dbReference type="GO" id="GO:0004252">
    <property type="term" value="F:serine-type endopeptidase activity"/>
    <property type="evidence" value="ECO:0007669"/>
    <property type="project" value="InterPro"/>
</dbReference>
<accession>A0A517YJD8</accession>
<evidence type="ECO:0000256" key="1">
    <source>
        <dbReference type="ARBA" id="ARBA00010541"/>
    </source>
</evidence>
<dbReference type="GO" id="GO:0006508">
    <property type="term" value="P:proteolysis"/>
    <property type="evidence" value="ECO:0007669"/>
    <property type="project" value="UniProtKB-KW"/>
</dbReference>
<dbReference type="Gene3D" id="2.40.10.120">
    <property type="match status" value="2"/>
</dbReference>
<gene>
    <name evidence="7" type="primary">mucD_3</name>
    <name evidence="7" type="ORF">ETAA8_54670</name>
</gene>
<feature type="region of interest" description="Disordered" evidence="4">
    <location>
        <begin position="565"/>
        <end position="613"/>
    </location>
</feature>
<dbReference type="PANTHER" id="PTHR22939">
    <property type="entry name" value="SERINE PROTEASE FAMILY S1C HTRA-RELATED"/>
    <property type="match status" value="1"/>
</dbReference>
<feature type="compositionally biased region" description="Low complexity" evidence="4">
    <location>
        <begin position="571"/>
        <end position="581"/>
    </location>
</feature>
<comment type="similarity">
    <text evidence="1">Belongs to the peptidase S1C family.</text>
</comment>
<evidence type="ECO:0000256" key="4">
    <source>
        <dbReference type="SAM" id="MobiDB-lite"/>
    </source>
</evidence>
<evidence type="ECO:0000259" key="6">
    <source>
        <dbReference type="SMART" id="SM00228"/>
    </source>
</evidence>
<dbReference type="InterPro" id="IPR036034">
    <property type="entry name" value="PDZ_sf"/>
</dbReference>
<feature type="chain" id="PRO_5021917848" evidence="5">
    <location>
        <begin position="24"/>
        <end position="613"/>
    </location>
</feature>
<evidence type="ECO:0000313" key="8">
    <source>
        <dbReference type="Proteomes" id="UP000315017"/>
    </source>
</evidence>